<keyword evidence="9" id="KW-0472">Membrane</keyword>
<feature type="domain" description="EH" evidence="14">
    <location>
        <begin position="277"/>
        <end position="367"/>
    </location>
</feature>
<dbReference type="InterPro" id="IPR002048">
    <property type="entry name" value="EF_hand_dom"/>
</dbReference>
<feature type="domain" description="EH" evidence="14">
    <location>
        <begin position="126"/>
        <end position="214"/>
    </location>
</feature>
<evidence type="ECO:0000256" key="6">
    <source>
        <dbReference type="ARBA" id="ARBA00022737"/>
    </source>
</evidence>
<evidence type="ECO:0000256" key="11">
    <source>
        <dbReference type="ARBA" id="ARBA00037878"/>
    </source>
</evidence>
<dbReference type="SUPFAM" id="SSF47473">
    <property type="entry name" value="EF-hand"/>
    <property type="match status" value="3"/>
</dbReference>
<dbReference type="GO" id="GO:0006897">
    <property type="term" value="P:endocytosis"/>
    <property type="evidence" value="ECO:0007669"/>
    <property type="project" value="UniProtKB-KW"/>
</dbReference>
<organism evidence="16 17">
    <name type="scientific">Lates calcarifer</name>
    <name type="common">Barramundi</name>
    <name type="synonym">Holocentrus calcarifer</name>
    <dbReference type="NCBI Taxonomy" id="8187"/>
    <lineage>
        <taxon>Eukaryota</taxon>
        <taxon>Metazoa</taxon>
        <taxon>Chordata</taxon>
        <taxon>Craniata</taxon>
        <taxon>Vertebrata</taxon>
        <taxon>Euteleostomi</taxon>
        <taxon>Actinopterygii</taxon>
        <taxon>Neopterygii</taxon>
        <taxon>Teleostei</taxon>
        <taxon>Neoteleostei</taxon>
        <taxon>Acanthomorphata</taxon>
        <taxon>Carangaria</taxon>
        <taxon>Carangaria incertae sedis</taxon>
        <taxon>Centropomidae</taxon>
        <taxon>Lates</taxon>
    </lineage>
</organism>
<evidence type="ECO:0000259" key="15">
    <source>
        <dbReference type="PROSITE" id="PS50222"/>
    </source>
</evidence>
<dbReference type="InterPro" id="IPR018247">
    <property type="entry name" value="EF_Hand_1_Ca_BS"/>
</dbReference>
<dbReference type="Proteomes" id="UP000314980">
    <property type="component" value="Unassembled WGS sequence"/>
</dbReference>
<dbReference type="PANTHER" id="PTHR11216:SF69">
    <property type="entry name" value="EPIDERMAL GROWTH FACTOR RECEPTOR SUBSTRATE 15-LIKE 1"/>
    <property type="match status" value="1"/>
</dbReference>
<keyword evidence="10" id="KW-0168">Coated pit</keyword>
<feature type="region of interest" description="Disordered" evidence="13">
    <location>
        <begin position="361"/>
        <end position="380"/>
    </location>
</feature>
<feature type="coiled-coil region" evidence="12">
    <location>
        <begin position="761"/>
        <end position="788"/>
    </location>
</feature>
<evidence type="ECO:0000256" key="13">
    <source>
        <dbReference type="SAM" id="MobiDB-lite"/>
    </source>
</evidence>
<evidence type="ECO:0000256" key="3">
    <source>
        <dbReference type="ARBA" id="ARBA00022553"/>
    </source>
</evidence>
<dbReference type="InterPro" id="IPR000261">
    <property type="entry name" value="EH_dom"/>
</dbReference>
<keyword evidence="12" id="KW-0175">Coiled coil</keyword>
<reference evidence="17" key="1">
    <citation type="submission" date="2015-09" db="EMBL/GenBank/DDBJ databases">
        <authorList>
            <person name="Sai Rama Sridatta P."/>
        </authorList>
    </citation>
    <scope>NUCLEOTIDE SEQUENCE [LARGE SCALE GENOMIC DNA]</scope>
</reference>
<comment type="subcellular location">
    <subcellularLocation>
        <location evidence="1">Cell membrane</location>
        <topology evidence="1">Peripheral membrane protein</topology>
    </subcellularLocation>
    <subcellularLocation>
        <location evidence="11">Membrane</location>
        <location evidence="11">Coated pit</location>
    </subcellularLocation>
</comment>
<feature type="compositionally biased region" description="Polar residues" evidence="13">
    <location>
        <begin position="239"/>
        <end position="262"/>
    </location>
</feature>
<feature type="region of interest" description="Disordered" evidence="13">
    <location>
        <begin position="211"/>
        <end position="262"/>
    </location>
</feature>
<name>A0A4W6DV37_LATCA</name>
<dbReference type="FunFam" id="1.10.238.10:FF:000026">
    <property type="entry name" value="Epidermal growth factor receptor pathway substrate 15-like 1"/>
    <property type="match status" value="1"/>
</dbReference>
<accession>A0A4W6DV37</accession>
<keyword evidence="3" id="KW-0597">Phosphoprotein</keyword>
<dbReference type="InterPro" id="IPR011992">
    <property type="entry name" value="EF-hand-dom_pair"/>
</dbReference>
<keyword evidence="4" id="KW-0254">Endocytosis</keyword>
<dbReference type="PROSITE" id="PS00018">
    <property type="entry name" value="EF_HAND_1"/>
    <property type="match status" value="1"/>
</dbReference>
<dbReference type="GO" id="GO:0005509">
    <property type="term" value="F:calcium ion binding"/>
    <property type="evidence" value="ECO:0007669"/>
    <property type="project" value="InterPro"/>
</dbReference>
<dbReference type="Ensembl" id="ENSLCAT00010029510.1">
    <property type="protein sequence ID" value="ENSLCAP00010028886.1"/>
    <property type="gene ID" value="ENSLCAG00010013093.1"/>
</dbReference>
<evidence type="ECO:0000313" key="16">
    <source>
        <dbReference type="Ensembl" id="ENSLCAP00010028886.1"/>
    </source>
</evidence>
<dbReference type="SMART" id="SM00027">
    <property type="entry name" value="EH"/>
    <property type="match status" value="3"/>
</dbReference>
<dbReference type="GO" id="GO:0045296">
    <property type="term" value="F:cadherin binding"/>
    <property type="evidence" value="ECO:0007669"/>
    <property type="project" value="TreeGrafter"/>
</dbReference>
<dbReference type="CDD" id="cd00052">
    <property type="entry name" value="EH"/>
    <property type="match status" value="3"/>
</dbReference>
<feature type="domain" description="EF-hand" evidence="15">
    <location>
        <begin position="276"/>
        <end position="311"/>
    </location>
</feature>
<dbReference type="PANTHER" id="PTHR11216">
    <property type="entry name" value="EH DOMAIN"/>
    <property type="match status" value="1"/>
</dbReference>
<evidence type="ECO:0000256" key="10">
    <source>
        <dbReference type="ARBA" id="ARBA00023176"/>
    </source>
</evidence>
<reference evidence="16" key="2">
    <citation type="submission" date="2025-08" db="UniProtKB">
        <authorList>
            <consortium name="Ensembl"/>
        </authorList>
    </citation>
    <scope>IDENTIFICATION</scope>
</reference>
<dbReference type="GeneTree" id="ENSGT00940000155438"/>
<proteinExistence type="predicted"/>
<dbReference type="Gene3D" id="1.10.238.10">
    <property type="entry name" value="EF-hand"/>
    <property type="match status" value="3"/>
</dbReference>
<dbReference type="PROSITE" id="PS50222">
    <property type="entry name" value="EF_HAND_2"/>
    <property type="match status" value="2"/>
</dbReference>
<evidence type="ECO:0000256" key="7">
    <source>
        <dbReference type="ARBA" id="ARBA00022837"/>
    </source>
</evidence>
<evidence type="ECO:0000313" key="17">
    <source>
        <dbReference type="Proteomes" id="UP000314980"/>
    </source>
</evidence>
<dbReference type="GO" id="GO:0030132">
    <property type="term" value="C:clathrin coat of coated pit"/>
    <property type="evidence" value="ECO:0007669"/>
    <property type="project" value="TreeGrafter"/>
</dbReference>
<dbReference type="Gene3D" id="1.20.5.170">
    <property type="match status" value="1"/>
</dbReference>
<evidence type="ECO:0000256" key="4">
    <source>
        <dbReference type="ARBA" id="ARBA00022583"/>
    </source>
</evidence>
<feature type="coiled-coil region" evidence="12">
    <location>
        <begin position="388"/>
        <end position="555"/>
    </location>
</feature>
<dbReference type="SMART" id="SM00054">
    <property type="entry name" value="EFh"/>
    <property type="match status" value="3"/>
</dbReference>
<keyword evidence="8" id="KW-0007">Acetylation</keyword>
<keyword evidence="5" id="KW-0479">Metal-binding</keyword>
<gene>
    <name evidence="16" type="primary">EPS15L1</name>
    <name evidence="16" type="synonym">LOC108896957</name>
</gene>
<evidence type="ECO:0000256" key="5">
    <source>
        <dbReference type="ARBA" id="ARBA00022723"/>
    </source>
</evidence>
<evidence type="ECO:0000256" key="2">
    <source>
        <dbReference type="ARBA" id="ARBA00022475"/>
    </source>
</evidence>
<keyword evidence="2" id="KW-1003">Cell membrane</keyword>
<reference evidence="16" key="3">
    <citation type="submission" date="2025-09" db="UniProtKB">
        <authorList>
            <consortium name="Ensembl"/>
        </authorList>
    </citation>
    <scope>IDENTIFICATION</scope>
</reference>
<dbReference type="InterPro" id="IPR003903">
    <property type="entry name" value="UIM_dom"/>
</dbReference>
<protein>
    <submittedName>
        <fullName evidence="16">Epidermal growth factor receptor pathway substrate 15 like 1</fullName>
    </submittedName>
</protein>
<dbReference type="SMART" id="SM00726">
    <property type="entry name" value="UIM"/>
    <property type="match status" value="2"/>
</dbReference>
<feature type="region of interest" description="Disordered" evidence="13">
    <location>
        <begin position="625"/>
        <end position="666"/>
    </location>
</feature>
<evidence type="ECO:0000259" key="14">
    <source>
        <dbReference type="PROSITE" id="PS50031"/>
    </source>
</evidence>
<feature type="domain" description="EF-hand" evidence="15">
    <location>
        <begin position="158"/>
        <end position="193"/>
    </location>
</feature>
<keyword evidence="6" id="KW-0677">Repeat</keyword>
<evidence type="ECO:0000256" key="9">
    <source>
        <dbReference type="ARBA" id="ARBA00023136"/>
    </source>
</evidence>
<evidence type="ECO:0000256" key="1">
    <source>
        <dbReference type="ARBA" id="ARBA00004202"/>
    </source>
</evidence>
<keyword evidence="7" id="KW-0106">Calcium</keyword>
<dbReference type="FunFam" id="1.10.238.10:FF:000074">
    <property type="entry name" value="epidermal growth factor receptor substrate 15 isoform X1"/>
    <property type="match status" value="1"/>
</dbReference>
<dbReference type="GO" id="GO:0016197">
    <property type="term" value="P:endosomal transport"/>
    <property type="evidence" value="ECO:0007669"/>
    <property type="project" value="TreeGrafter"/>
</dbReference>
<dbReference type="SUPFAM" id="SSF57997">
    <property type="entry name" value="Tropomyosin"/>
    <property type="match status" value="1"/>
</dbReference>
<dbReference type="PROSITE" id="PS50031">
    <property type="entry name" value="EH"/>
    <property type="match status" value="3"/>
</dbReference>
<evidence type="ECO:0000256" key="12">
    <source>
        <dbReference type="SAM" id="Coils"/>
    </source>
</evidence>
<keyword evidence="17" id="KW-1185">Reference proteome</keyword>
<evidence type="ECO:0000256" key="8">
    <source>
        <dbReference type="ARBA" id="ARBA00022990"/>
    </source>
</evidence>
<dbReference type="Pfam" id="PF12763">
    <property type="entry name" value="EH"/>
    <property type="match status" value="3"/>
</dbReference>
<dbReference type="PROSITE" id="PS50330">
    <property type="entry name" value="UIM"/>
    <property type="match status" value="1"/>
</dbReference>
<feature type="domain" description="EH" evidence="14">
    <location>
        <begin position="13"/>
        <end position="102"/>
    </location>
</feature>
<dbReference type="AlphaFoldDB" id="A0A4W6DV37"/>
<feature type="compositionally biased region" description="Low complexity" evidence="13">
    <location>
        <begin position="369"/>
        <end position="380"/>
    </location>
</feature>
<sequence>MAALTSLTQLSSGNPVYENFYRQVDPGNTGRVGPTEAALFLKKSGLPDITLGKIWDLADPDGKGYLDKQGFYVALRLVACAQSGQDVSLSSLNLTIPPPKFVSVTSSLYSTASASTELHWAVRPEEKSKFDGIFESLAPVNGLLSGEKVKPVLINSKLPLDVLGKVWDLSDIDKDGHLDKDEFAVAMHLVYRALEKEPVPALLPSALIPPSKRKKSLGSVTSSVPGLPASPPPPKDSLRSTPSHGSMNSLNSTGSLSPKHTLKSGQHSVNWVVPVSDRGRYDDIFLKTDADLDGFVSGQEVKEIFMQSGLSQNVLAHIWALADTRQIGKLTREQFALAMYLIQQKVSKGIDPPQALTADMIPPSERATPVPDSSSSVGSGEFTGIKELDDISQEITQLQREKYTLEQDIRETEEAIRYKSAEVQEMQNDLDRETASLQELEAQKQDAQERLEEMDQQKHKLEDMLNEVRMKCQEESQMISTLQSQIHSQESDLQSQEEELSRAKADLGRLQQEENQLEQSLAAGKIQLETIIKSLKATQDEINQARSKLSQIQDSQQEVSKSIEQYNSTFNGTHGGSMTNLADMSEGFSDRENGGFPATEDPFKVKPSVFNSQPQELPTDPFHSEDPFITDPFKGDPFQNDPFAKQPSASTDPFGGDPFKETDPFKASSEDFFKKTTKMDPFSTPDPFSKSATLPSKVLVIFSHCKSAYLFGTLDPFGSSSFSSSSNSSAGFADFSHMSKPRDPFEGRFGNEAQQLEWAKRESERAERERLKRLRQQEQEDLELAIALSKAEMSHS</sequence>